<dbReference type="EMBL" id="JASZZN010000010">
    <property type="protein sequence ID" value="MDM4016719.1"/>
    <property type="molecule type" value="Genomic_DNA"/>
</dbReference>
<accession>A0ABT7PJP7</accession>
<dbReference type="InterPro" id="IPR044672">
    <property type="entry name" value="MOCS2A"/>
</dbReference>
<protein>
    <recommendedName>
        <fullName evidence="3">Molybdopterin synthase sulfur carrier subunit</fullName>
    </recommendedName>
</protein>
<proteinExistence type="inferred from homology"/>
<reference evidence="4 5" key="1">
    <citation type="submission" date="2023-06" db="EMBL/GenBank/DDBJ databases">
        <title>Roseiconus lacunae JC819 isolated from Gulf of Mannar region, Tamil Nadu.</title>
        <authorList>
            <person name="Pk S."/>
            <person name="Ch S."/>
            <person name="Ch V.R."/>
        </authorList>
    </citation>
    <scope>NUCLEOTIDE SEQUENCE [LARGE SCALE GENOMIC DNA]</scope>
    <source>
        <strain evidence="4 5">JC819</strain>
    </source>
</reference>
<name>A0ABT7PJP7_9BACT</name>
<keyword evidence="1" id="KW-0547">Nucleotide-binding</keyword>
<sequence>MKLKVLLFAGLREAAQASSIEVEIKTPATANDVVDEVAKRLPSAATLIRLSRLAIDQSYVADDAVVTADAKEFALIPPVSGG</sequence>
<dbReference type="SUPFAM" id="SSF54285">
    <property type="entry name" value="MoaD/ThiS"/>
    <property type="match status" value="1"/>
</dbReference>
<dbReference type="Proteomes" id="UP001239462">
    <property type="component" value="Unassembled WGS sequence"/>
</dbReference>
<evidence type="ECO:0000256" key="3">
    <source>
        <dbReference type="ARBA" id="ARBA00024247"/>
    </source>
</evidence>
<dbReference type="InterPro" id="IPR012675">
    <property type="entry name" value="Beta-grasp_dom_sf"/>
</dbReference>
<organism evidence="4 5">
    <name type="scientific">Roseiconus lacunae</name>
    <dbReference type="NCBI Taxonomy" id="2605694"/>
    <lineage>
        <taxon>Bacteria</taxon>
        <taxon>Pseudomonadati</taxon>
        <taxon>Planctomycetota</taxon>
        <taxon>Planctomycetia</taxon>
        <taxon>Pirellulales</taxon>
        <taxon>Pirellulaceae</taxon>
        <taxon>Roseiconus</taxon>
    </lineage>
</organism>
<dbReference type="PANTHER" id="PTHR33359">
    <property type="entry name" value="MOLYBDOPTERIN SYNTHASE SULFUR CARRIER SUBUNIT"/>
    <property type="match status" value="1"/>
</dbReference>
<evidence type="ECO:0000313" key="4">
    <source>
        <dbReference type="EMBL" id="MDM4016719.1"/>
    </source>
</evidence>
<gene>
    <name evidence="4" type="ORF">QTN89_14835</name>
</gene>
<dbReference type="RefSeq" id="WP_289164364.1">
    <property type="nucleotide sequence ID" value="NZ_JASZZN010000010.1"/>
</dbReference>
<dbReference type="InterPro" id="IPR003749">
    <property type="entry name" value="ThiS/MoaD-like"/>
</dbReference>
<evidence type="ECO:0000256" key="2">
    <source>
        <dbReference type="ARBA" id="ARBA00024200"/>
    </source>
</evidence>
<comment type="similarity">
    <text evidence="2">Belongs to the MoaD family.</text>
</comment>
<comment type="caution">
    <text evidence="4">The sequence shown here is derived from an EMBL/GenBank/DDBJ whole genome shotgun (WGS) entry which is preliminary data.</text>
</comment>
<dbReference type="PANTHER" id="PTHR33359:SF1">
    <property type="entry name" value="MOLYBDOPTERIN SYNTHASE SULFUR CARRIER SUBUNIT"/>
    <property type="match status" value="1"/>
</dbReference>
<evidence type="ECO:0000313" key="5">
    <source>
        <dbReference type="Proteomes" id="UP001239462"/>
    </source>
</evidence>
<keyword evidence="5" id="KW-1185">Reference proteome</keyword>
<evidence type="ECO:0000256" key="1">
    <source>
        <dbReference type="ARBA" id="ARBA00022741"/>
    </source>
</evidence>
<dbReference type="CDD" id="cd00754">
    <property type="entry name" value="Ubl_MoaD"/>
    <property type="match status" value="1"/>
</dbReference>
<dbReference type="Pfam" id="PF02597">
    <property type="entry name" value="ThiS"/>
    <property type="match status" value="1"/>
</dbReference>
<dbReference type="InterPro" id="IPR016155">
    <property type="entry name" value="Mopterin_synth/thiamin_S_b"/>
</dbReference>
<dbReference type="Gene3D" id="3.10.20.30">
    <property type="match status" value="1"/>
</dbReference>